<reference evidence="1" key="1">
    <citation type="journal article" date="2014" name="Int. J. Syst. Evol. Microbiol.">
        <title>Complete genome sequence of Corynebacterium casei LMG S-19264T (=DSM 44701T), isolated from a smear-ripened cheese.</title>
        <authorList>
            <consortium name="US DOE Joint Genome Institute (JGI-PGF)"/>
            <person name="Walter F."/>
            <person name="Albersmeier A."/>
            <person name="Kalinowski J."/>
            <person name="Ruckert C."/>
        </authorList>
    </citation>
    <scope>NUCLEOTIDE SEQUENCE</scope>
    <source>
        <strain evidence="1">CGMCC 1.15519</strain>
    </source>
</reference>
<dbReference type="InterPro" id="IPR012347">
    <property type="entry name" value="Ferritin-like"/>
</dbReference>
<dbReference type="Proteomes" id="UP000635071">
    <property type="component" value="Unassembled WGS sequence"/>
</dbReference>
<dbReference type="InterPro" id="IPR010287">
    <property type="entry name" value="DUF892_YciF-like"/>
</dbReference>
<dbReference type="Gene3D" id="1.20.1260.10">
    <property type="match status" value="1"/>
</dbReference>
<dbReference type="PANTHER" id="PTHR30565:SF9">
    <property type="entry name" value="PROTEIN YCIF"/>
    <property type="match status" value="1"/>
</dbReference>
<accession>A0A916ZRK9</accession>
<organism evidence="1 2">
    <name type="scientific">Sandarakinorhabdus glacialis</name>
    <dbReference type="NCBI Taxonomy" id="1614636"/>
    <lineage>
        <taxon>Bacteria</taxon>
        <taxon>Pseudomonadati</taxon>
        <taxon>Pseudomonadota</taxon>
        <taxon>Alphaproteobacteria</taxon>
        <taxon>Sphingomonadales</taxon>
        <taxon>Sphingosinicellaceae</taxon>
        <taxon>Sandarakinorhabdus</taxon>
    </lineage>
</organism>
<protein>
    <recommendedName>
        <fullName evidence="3">Ferritin-like domain-containing protein</fullName>
    </recommendedName>
</protein>
<name>A0A916ZRK9_9SPHN</name>
<evidence type="ECO:0000313" key="1">
    <source>
        <dbReference type="EMBL" id="GGE10784.1"/>
    </source>
</evidence>
<dbReference type="EMBL" id="BMJM01000005">
    <property type="protein sequence ID" value="GGE10784.1"/>
    <property type="molecule type" value="Genomic_DNA"/>
</dbReference>
<comment type="caution">
    <text evidence="1">The sequence shown here is derived from an EMBL/GenBank/DDBJ whole genome shotgun (WGS) entry which is preliminary data.</text>
</comment>
<proteinExistence type="predicted"/>
<dbReference type="SUPFAM" id="SSF47240">
    <property type="entry name" value="Ferritin-like"/>
    <property type="match status" value="1"/>
</dbReference>
<dbReference type="InterPro" id="IPR009078">
    <property type="entry name" value="Ferritin-like_SF"/>
</dbReference>
<evidence type="ECO:0000313" key="2">
    <source>
        <dbReference type="Proteomes" id="UP000635071"/>
    </source>
</evidence>
<gene>
    <name evidence="1" type="ORF">GCM10011529_16480</name>
</gene>
<dbReference type="InterPro" id="IPR047114">
    <property type="entry name" value="YciF"/>
</dbReference>
<keyword evidence="2" id="KW-1185">Reference proteome</keyword>
<dbReference type="Pfam" id="PF05974">
    <property type="entry name" value="DUF892"/>
    <property type="match status" value="1"/>
</dbReference>
<dbReference type="PANTHER" id="PTHR30565">
    <property type="entry name" value="PROTEIN YCIF"/>
    <property type="match status" value="1"/>
</dbReference>
<dbReference type="RefSeq" id="WP_188762472.1">
    <property type="nucleotide sequence ID" value="NZ_BMJM01000005.1"/>
</dbReference>
<sequence length="169" mass="18392">MSDAPESLEDLYIDELKDLWSANDQMQRTVKKIAGKASEPKLKEMLATSMDGIAKHTDILKGLIVAQGEKAQKEHCKGMEGLVAEAVKHTLEEGPEKGPLLDAQIIAQYQRMTHYGIAGFGTAAAFANALGLKEDVKQLKLATKEIYGGDQYATMLAETLVNIDAEEEA</sequence>
<evidence type="ECO:0008006" key="3">
    <source>
        <dbReference type="Google" id="ProtNLM"/>
    </source>
</evidence>
<reference evidence="1" key="2">
    <citation type="submission" date="2020-09" db="EMBL/GenBank/DDBJ databases">
        <authorList>
            <person name="Sun Q."/>
            <person name="Zhou Y."/>
        </authorList>
    </citation>
    <scope>NUCLEOTIDE SEQUENCE</scope>
    <source>
        <strain evidence="1">CGMCC 1.15519</strain>
    </source>
</reference>
<dbReference type="AlphaFoldDB" id="A0A916ZRK9"/>